<comment type="catalytic activity">
    <reaction evidence="1">
        <text>ATP + protein L-histidine = ADP + protein N-phospho-L-histidine.</text>
        <dbReference type="EC" id="2.7.13.3"/>
    </reaction>
</comment>
<reference evidence="12 13" key="1">
    <citation type="submission" date="2020-07" db="EMBL/GenBank/DDBJ databases">
        <title>Genomic Encyclopedia of Type Strains, Phase IV (KMG-V): Genome sequencing to study the core and pangenomes of soil and plant-associated prokaryotes.</title>
        <authorList>
            <person name="Whitman W."/>
        </authorList>
    </citation>
    <scope>NUCLEOTIDE SEQUENCE [LARGE SCALE GENOMIC DNA]</scope>
    <source>
        <strain evidence="12 13">SAS40</strain>
    </source>
</reference>
<keyword evidence="13" id="KW-1185">Reference proteome</keyword>
<dbReference type="Pfam" id="PF08521">
    <property type="entry name" value="2CSK_N"/>
    <property type="match status" value="1"/>
</dbReference>
<dbReference type="InterPro" id="IPR036890">
    <property type="entry name" value="HATPase_C_sf"/>
</dbReference>
<evidence type="ECO:0000256" key="9">
    <source>
        <dbReference type="ARBA" id="ARBA00023136"/>
    </source>
</evidence>
<dbReference type="PANTHER" id="PTHR45436">
    <property type="entry name" value="SENSOR HISTIDINE KINASE YKOH"/>
    <property type="match status" value="1"/>
</dbReference>
<dbReference type="PROSITE" id="PS50109">
    <property type="entry name" value="HIS_KIN"/>
    <property type="match status" value="1"/>
</dbReference>
<evidence type="ECO:0000313" key="13">
    <source>
        <dbReference type="Proteomes" id="UP000542125"/>
    </source>
</evidence>
<dbReference type="PANTHER" id="PTHR45436:SF1">
    <property type="entry name" value="SENSOR PROTEIN QSEC"/>
    <property type="match status" value="1"/>
</dbReference>
<evidence type="ECO:0000256" key="1">
    <source>
        <dbReference type="ARBA" id="ARBA00000085"/>
    </source>
</evidence>
<dbReference type="Pfam" id="PF02518">
    <property type="entry name" value="HATPase_c"/>
    <property type="match status" value="1"/>
</dbReference>
<evidence type="ECO:0000256" key="8">
    <source>
        <dbReference type="ARBA" id="ARBA00022989"/>
    </source>
</evidence>
<dbReference type="EC" id="2.7.13.3" evidence="3"/>
<feature type="domain" description="Histidine kinase" evidence="11">
    <location>
        <begin position="253"/>
        <end position="471"/>
    </location>
</feature>
<gene>
    <name evidence="12" type="ORF">FHW18_000693</name>
</gene>
<evidence type="ECO:0000256" key="4">
    <source>
        <dbReference type="ARBA" id="ARBA00022553"/>
    </source>
</evidence>
<proteinExistence type="predicted"/>
<sequence length="476" mass="51015">MSWSRFRRLSLTAQLLSLLLPAMLLVVGAELVATRVDALASADAAYDRSLSGALRSLDANVSTASGGLSIELPYRLFEFFQLTANGTVYFRVATADGVIEIGSPDLPLPPEPLRDNVPVFYDAEYFGESLRLGAYTRELAQPLSGSPAQRLIIQVAENTVSRQQFSRNFVVRAATRDGLVLLAIMVALALIVAVALRPLARLAQQVRARSPADMAPLDSEGLPADVVPLVGAINHQLQRTQSVMAQQRIFLDDASHQLRTSLATLRTQIDYALLTKDKLDTDATLHALARQVSHATRSTNQLLALARSDTAALRPGEFDAGELLREVALALLPRARERRIDLGVDVVENLNLFGDRGMLREALANLADNAIRHAPEEGVVTLHGEVADGEQRLSVLDNGPGMDPELMARVGERFLRAASGSGAGSSGAGLGLAIARSIAERHHGGLTLAEAGDAPAPGPGLVVSIRWPAPQRKEET</sequence>
<dbReference type="InterPro" id="IPR004358">
    <property type="entry name" value="Sig_transdc_His_kin-like_C"/>
</dbReference>
<dbReference type="CDD" id="cd00075">
    <property type="entry name" value="HATPase"/>
    <property type="match status" value="1"/>
</dbReference>
<name>A0A7Y9LKD6_9BURK</name>
<dbReference type="CDD" id="cd00082">
    <property type="entry name" value="HisKA"/>
    <property type="match status" value="1"/>
</dbReference>
<protein>
    <recommendedName>
        <fullName evidence="3">histidine kinase</fullName>
        <ecNumber evidence="3">2.7.13.3</ecNumber>
    </recommendedName>
</protein>
<dbReference type="InterPro" id="IPR003661">
    <property type="entry name" value="HisK_dim/P_dom"/>
</dbReference>
<dbReference type="SMART" id="SM00388">
    <property type="entry name" value="HisKA"/>
    <property type="match status" value="1"/>
</dbReference>
<keyword evidence="5 12" id="KW-0808">Transferase</keyword>
<evidence type="ECO:0000256" key="3">
    <source>
        <dbReference type="ARBA" id="ARBA00012438"/>
    </source>
</evidence>
<keyword evidence="8 10" id="KW-1133">Transmembrane helix</keyword>
<organism evidence="12 13">
    <name type="scientific">Pigmentiphaga litoralis</name>
    <dbReference type="NCBI Taxonomy" id="516702"/>
    <lineage>
        <taxon>Bacteria</taxon>
        <taxon>Pseudomonadati</taxon>
        <taxon>Pseudomonadota</taxon>
        <taxon>Betaproteobacteria</taxon>
        <taxon>Burkholderiales</taxon>
        <taxon>Alcaligenaceae</taxon>
        <taxon>Pigmentiphaga</taxon>
    </lineage>
</organism>
<dbReference type="InterPro" id="IPR050428">
    <property type="entry name" value="TCS_sensor_his_kinase"/>
</dbReference>
<evidence type="ECO:0000256" key="7">
    <source>
        <dbReference type="ARBA" id="ARBA00022777"/>
    </source>
</evidence>
<evidence type="ECO:0000256" key="5">
    <source>
        <dbReference type="ARBA" id="ARBA00022679"/>
    </source>
</evidence>
<keyword evidence="4" id="KW-0597">Phosphoprotein</keyword>
<dbReference type="Proteomes" id="UP000542125">
    <property type="component" value="Unassembled WGS sequence"/>
</dbReference>
<dbReference type="SUPFAM" id="SSF55874">
    <property type="entry name" value="ATPase domain of HSP90 chaperone/DNA topoisomerase II/histidine kinase"/>
    <property type="match status" value="1"/>
</dbReference>
<dbReference type="EMBL" id="JACBYR010000001">
    <property type="protein sequence ID" value="NYE81422.1"/>
    <property type="molecule type" value="Genomic_DNA"/>
</dbReference>
<dbReference type="PRINTS" id="PR00344">
    <property type="entry name" value="BCTRLSENSOR"/>
</dbReference>
<dbReference type="InterPro" id="IPR013727">
    <property type="entry name" value="2CSK_N"/>
</dbReference>
<dbReference type="InterPro" id="IPR005467">
    <property type="entry name" value="His_kinase_dom"/>
</dbReference>
<dbReference type="RefSeq" id="WP_179583443.1">
    <property type="nucleotide sequence ID" value="NZ_JACBYR010000001.1"/>
</dbReference>
<evidence type="ECO:0000256" key="10">
    <source>
        <dbReference type="SAM" id="Phobius"/>
    </source>
</evidence>
<dbReference type="Gene3D" id="1.10.287.130">
    <property type="match status" value="1"/>
</dbReference>
<dbReference type="InterPro" id="IPR036097">
    <property type="entry name" value="HisK_dim/P_sf"/>
</dbReference>
<comment type="subcellular location">
    <subcellularLocation>
        <location evidence="2">Membrane</location>
    </subcellularLocation>
</comment>
<evidence type="ECO:0000313" key="12">
    <source>
        <dbReference type="EMBL" id="NYE81422.1"/>
    </source>
</evidence>
<dbReference type="Gene3D" id="3.30.565.10">
    <property type="entry name" value="Histidine kinase-like ATPase, C-terminal domain"/>
    <property type="match status" value="1"/>
</dbReference>
<keyword evidence="7 12" id="KW-0418">Kinase</keyword>
<evidence type="ECO:0000256" key="2">
    <source>
        <dbReference type="ARBA" id="ARBA00004370"/>
    </source>
</evidence>
<dbReference type="AlphaFoldDB" id="A0A7Y9LKD6"/>
<accession>A0A7Y9LKD6</accession>
<comment type="caution">
    <text evidence="12">The sequence shown here is derived from an EMBL/GenBank/DDBJ whole genome shotgun (WGS) entry which is preliminary data.</text>
</comment>
<dbReference type="InterPro" id="IPR003594">
    <property type="entry name" value="HATPase_dom"/>
</dbReference>
<dbReference type="GO" id="GO:0005886">
    <property type="term" value="C:plasma membrane"/>
    <property type="evidence" value="ECO:0007669"/>
    <property type="project" value="TreeGrafter"/>
</dbReference>
<dbReference type="SMART" id="SM00387">
    <property type="entry name" value="HATPase_c"/>
    <property type="match status" value="1"/>
</dbReference>
<dbReference type="SUPFAM" id="SSF47384">
    <property type="entry name" value="Homodimeric domain of signal transducing histidine kinase"/>
    <property type="match status" value="1"/>
</dbReference>
<evidence type="ECO:0000256" key="6">
    <source>
        <dbReference type="ARBA" id="ARBA00022692"/>
    </source>
</evidence>
<keyword evidence="9 10" id="KW-0472">Membrane</keyword>
<feature type="transmembrane region" description="Helical" evidence="10">
    <location>
        <begin position="179"/>
        <end position="200"/>
    </location>
</feature>
<keyword evidence="6 10" id="KW-0812">Transmembrane</keyword>
<evidence type="ECO:0000259" key="11">
    <source>
        <dbReference type="PROSITE" id="PS50109"/>
    </source>
</evidence>
<dbReference type="GO" id="GO:0000155">
    <property type="term" value="F:phosphorelay sensor kinase activity"/>
    <property type="evidence" value="ECO:0007669"/>
    <property type="project" value="InterPro"/>
</dbReference>